<dbReference type="EMBL" id="VYSA01000001">
    <property type="protein sequence ID" value="KAA9111563.1"/>
    <property type="molecule type" value="Genomic_DNA"/>
</dbReference>
<organism evidence="3 4">
    <name type="scientific">Microbacterium rhizomatis</name>
    <dbReference type="NCBI Taxonomy" id="1631477"/>
    <lineage>
        <taxon>Bacteria</taxon>
        <taxon>Bacillati</taxon>
        <taxon>Actinomycetota</taxon>
        <taxon>Actinomycetes</taxon>
        <taxon>Micrococcales</taxon>
        <taxon>Microbacteriaceae</taxon>
        <taxon>Microbacterium</taxon>
    </lineage>
</organism>
<evidence type="ECO:0000256" key="1">
    <source>
        <dbReference type="SAM" id="MobiDB-lite"/>
    </source>
</evidence>
<evidence type="ECO:0000259" key="2">
    <source>
        <dbReference type="Pfam" id="PF01844"/>
    </source>
</evidence>
<evidence type="ECO:0000313" key="3">
    <source>
        <dbReference type="EMBL" id="KAA9111563.1"/>
    </source>
</evidence>
<reference evidence="4" key="1">
    <citation type="submission" date="2019-09" db="EMBL/GenBank/DDBJ databases">
        <title>Mumia zhuanghuii sp. nov. isolated from the intestinal contents of plateau pika (Ochotona curzoniae) in the Qinghai-Tibet plateau of China.</title>
        <authorList>
            <person name="Tian Z."/>
        </authorList>
    </citation>
    <scope>NUCLEOTIDE SEQUENCE [LARGE SCALE GENOMIC DNA]</scope>
    <source>
        <strain evidence="4">JCM 30598</strain>
    </source>
</reference>
<proteinExistence type="predicted"/>
<feature type="domain" description="HNH" evidence="2">
    <location>
        <begin position="44"/>
        <end position="74"/>
    </location>
</feature>
<dbReference type="Pfam" id="PF01844">
    <property type="entry name" value="HNH"/>
    <property type="match status" value="1"/>
</dbReference>
<dbReference type="Proteomes" id="UP000325827">
    <property type="component" value="Unassembled WGS sequence"/>
</dbReference>
<name>A0A5J5J9S5_9MICO</name>
<feature type="region of interest" description="Disordered" evidence="1">
    <location>
        <begin position="69"/>
        <end position="96"/>
    </location>
</feature>
<dbReference type="OrthoDB" id="4461979at2"/>
<dbReference type="InterPro" id="IPR002711">
    <property type="entry name" value="HNH"/>
</dbReference>
<dbReference type="GO" id="GO:0008270">
    <property type="term" value="F:zinc ion binding"/>
    <property type="evidence" value="ECO:0007669"/>
    <property type="project" value="InterPro"/>
</dbReference>
<dbReference type="InterPro" id="IPR003615">
    <property type="entry name" value="HNH_nuc"/>
</dbReference>
<accession>A0A5J5J9S5</accession>
<dbReference type="CDD" id="cd00085">
    <property type="entry name" value="HNHc"/>
    <property type="match status" value="1"/>
</dbReference>
<keyword evidence="4" id="KW-1185">Reference proteome</keyword>
<dbReference type="Gene3D" id="1.10.30.50">
    <property type="match status" value="1"/>
</dbReference>
<sequence length="96" mass="10476">MSPGEYARLLAIVCPPESVCWLCRGTLGPIRHDLGGRHRLGPSLDHVVPASKGGTWDLSNLRPAHQCCNSARRDRPPSIPRGVRSSRWANAGRRGT</sequence>
<comment type="caution">
    <text evidence="3">The sequence shown here is derived from an EMBL/GenBank/DDBJ whole genome shotgun (WGS) entry which is preliminary data.</text>
</comment>
<keyword evidence="3" id="KW-0378">Hydrolase</keyword>
<protein>
    <submittedName>
        <fullName evidence="3">HNH endonuclease</fullName>
    </submittedName>
</protein>
<gene>
    <name evidence="3" type="ORF">F6B43_00230</name>
</gene>
<keyword evidence="3" id="KW-0540">Nuclease</keyword>
<dbReference type="AlphaFoldDB" id="A0A5J5J9S5"/>
<evidence type="ECO:0000313" key="4">
    <source>
        <dbReference type="Proteomes" id="UP000325827"/>
    </source>
</evidence>
<dbReference type="GO" id="GO:0004519">
    <property type="term" value="F:endonuclease activity"/>
    <property type="evidence" value="ECO:0007669"/>
    <property type="project" value="UniProtKB-KW"/>
</dbReference>
<dbReference type="GO" id="GO:0003676">
    <property type="term" value="F:nucleic acid binding"/>
    <property type="evidence" value="ECO:0007669"/>
    <property type="project" value="InterPro"/>
</dbReference>
<keyword evidence="3" id="KW-0255">Endonuclease</keyword>